<sequence length="513" mass="59123">MLKRFDHRALVAALLALFISHETHAQQLILYVDTVTKQVYTEPGKNRVKLGTFQQVDDPSTLAADKTETKPSEIDLEQTKEELRKVKQELEEQLMAKEKAAEEMLEQAIDKKLDKATRAADAIVRSKIPTAIKPDAEKKWYDRIGMRGYVQFRYNKSLWGDKDQVSFWPDSSVGPDKSFLIRRARLILFGNITDHLYLYIQPDLASTPTGSSTTHFAQLRDAYGDIFFDKKKEFRIRVGQSKIPYSFENLQSSQLRLALDRNDAMNSCCRDERDIGAFFYWTPTHIRDRFKDLITKNLKSSGDYGMFAFGVYNGQGANRVELNDQVHMVSRFTYPYQFENGQIFEAGVQGIHGRFVPSAGPNADGITPTRNAPNKGFKDQRVGVHAVLYPQPFGLQAEWNWGKGPQLDGSQTVIGNGTLNGGYVQAMYKHDSERWGTLFPFVKWQYFDGALKFERNTPQNRVRDLEFGLEWQIFPELEIVATYAMMNRTDVRNPPYDRFKADILRFQLQWNYF</sequence>
<dbReference type="InterPro" id="IPR023614">
    <property type="entry name" value="Porin_dom_sf"/>
</dbReference>
<dbReference type="Pfam" id="PF07396">
    <property type="entry name" value="Porin_O_P"/>
    <property type="match status" value="1"/>
</dbReference>
<gene>
    <name evidence="3" type="ORF">SAMN05421881_100415</name>
</gene>
<evidence type="ECO:0000256" key="1">
    <source>
        <dbReference type="SAM" id="Coils"/>
    </source>
</evidence>
<name>A0A1H3D039_9PROT</name>
<evidence type="ECO:0000313" key="3">
    <source>
        <dbReference type="EMBL" id="SDX59761.1"/>
    </source>
</evidence>
<evidence type="ECO:0000256" key="2">
    <source>
        <dbReference type="SAM" id="SignalP"/>
    </source>
</evidence>
<feature type="coiled-coil region" evidence="1">
    <location>
        <begin position="73"/>
        <end position="111"/>
    </location>
</feature>
<dbReference type="OrthoDB" id="9807854at2"/>
<dbReference type="Gene3D" id="2.40.160.10">
    <property type="entry name" value="Porin"/>
    <property type="match status" value="1"/>
</dbReference>
<dbReference type="Proteomes" id="UP000198640">
    <property type="component" value="Unassembled WGS sequence"/>
</dbReference>
<feature type="chain" id="PRO_5011684833" evidence="2">
    <location>
        <begin position="26"/>
        <end position="513"/>
    </location>
</feature>
<keyword evidence="2" id="KW-0732">Signal</keyword>
<evidence type="ECO:0000313" key="4">
    <source>
        <dbReference type="Proteomes" id="UP000198640"/>
    </source>
</evidence>
<keyword evidence="1" id="KW-0175">Coiled coil</keyword>
<proteinExistence type="predicted"/>
<dbReference type="STRING" id="44576.SAMN05421881_100415"/>
<protein>
    <submittedName>
        <fullName evidence="3">Phosphate-selective porin</fullName>
    </submittedName>
</protein>
<feature type="signal peptide" evidence="2">
    <location>
        <begin position="1"/>
        <end position="25"/>
    </location>
</feature>
<accession>A0A1H3D039</accession>
<dbReference type="RefSeq" id="WP_090411464.1">
    <property type="nucleotide sequence ID" value="NZ_FNOY01000004.1"/>
</dbReference>
<dbReference type="AlphaFoldDB" id="A0A1H3D039"/>
<reference evidence="3 4" key="1">
    <citation type="submission" date="2016-10" db="EMBL/GenBank/DDBJ databases">
        <authorList>
            <person name="de Groot N.N."/>
        </authorList>
    </citation>
    <scope>NUCLEOTIDE SEQUENCE [LARGE SCALE GENOMIC DNA]</scope>
    <source>
        <strain evidence="3 4">Nm1</strain>
    </source>
</reference>
<dbReference type="InterPro" id="IPR010870">
    <property type="entry name" value="Porin_O/P"/>
</dbReference>
<organism evidence="3 4">
    <name type="scientific">Nitrosomonas halophila</name>
    <dbReference type="NCBI Taxonomy" id="44576"/>
    <lineage>
        <taxon>Bacteria</taxon>
        <taxon>Pseudomonadati</taxon>
        <taxon>Pseudomonadota</taxon>
        <taxon>Betaproteobacteria</taxon>
        <taxon>Nitrosomonadales</taxon>
        <taxon>Nitrosomonadaceae</taxon>
        <taxon>Nitrosomonas</taxon>
    </lineage>
</organism>
<dbReference type="EMBL" id="FNOY01000004">
    <property type="protein sequence ID" value="SDX59761.1"/>
    <property type="molecule type" value="Genomic_DNA"/>
</dbReference>
<keyword evidence="4" id="KW-1185">Reference proteome</keyword>